<name>A0AAD6GYY2_9EURO</name>
<proteinExistence type="predicted"/>
<gene>
    <name evidence="1" type="ORF">N7450_003335</name>
</gene>
<reference evidence="1 2" key="1">
    <citation type="journal article" date="2023" name="IMA Fungus">
        <title>Comparative genomic study of the Penicillium genus elucidates a diverse pangenome and 15 lateral gene transfer events.</title>
        <authorList>
            <person name="Petersen C."/>
            <person name="Sorensen T."/>
            <person name="Nielsen M.R."/>
            <person name="Sondergaard T.E."/>
            <person name="Sorensen J.L."/>
            <person name="Fitzpatrick D.A."/>
            <person name="Frisvad J.C."/>
            <person name="Nielsen K.L."/>
        </authorList>
    </citation>
    <scope>NUCLEOTIDE SEQUENCE [LARGE SCALE GENOMIC DNA]</scope>
    <source>
        <strain evidence="1 2">IBT 29057</strain>
    </source>
</reference>
<evidence type="ECO:0000313" key="1">
    <source>
        <dbReference type="EMBL" id="KAJ5596877.1"/>
    </source>
</evidence>
<dbReference type="AlphaFoldDB" id="A0AAD6GYY2"/>
<dbReference type="EMBL" id="JAQJAC010000002">
    <property type="protein sequence ID" value="KAJ5596877.1"/>
    <property type="molecule type" value="Genomic_DNA"/>
</dbReference>
<keyword evidence="2" id="KW-1185">Reference proteome</keyword>
<sequence>MTRNHPEAALDAQFYAAAFCLDWAEYHSAPDLPTNEGAAGNALWDIARNKYGSKAEFENTTNNCEPMSS</sequence>
<organism evidence="1 2">
    <name type="scientific">Penicillium hetheringtonii</name>
    <dbReference type="NCBI Taxonomy" id="911720"/>
    <lineage>
        <taxon>Eukaryota</taxon>
        <taxon>Fungi</taxon>
        <taxon>Dikarya</taxon>
        <taxon>Ascomycota</taxon>
        <taxon>Pezizomycotina</taxon>
        <taxon>Eurotiomycetes</taxon>
        <taxon>Eurotiomycetidae</taxon>
        <taxon>Eurotiales</taxon>
        <taxon>Aspergillaceae</taxon>
        <taxon>Penicillium</taxon>
    </lineage>
</organism>
<evidence type="ECO:0000313" key="2">
    <source>
        <dbReference type="Proteomes" id="UP001216150"/>
    </source>
</evidence>
<protein>
    <submittedName>
        <fullName evidence="1">Uncharacterized protein</fullName>
    </submittedName>
</protein>
<dbReference type="Proteomes" id="UP001216150">
    <property type="component" value="Unassembled WGS sequence"/>
</dbReference>
<comment type="caution">
    <text evidence="1">The sequence shown here is derived from an EMBL/GenBank/DDBJ whole genome shotgun (WGS) entry which is preliminary data.</text>
</comment>
<accession>A0AAD6GYY2</accession>